<protein>
    <submittedName>
        <fullName evidence="2">TfoX/Sxy family protein</fullName>
    </submittedName>
</protein>
<dbReference type="Proteomes" id="UP001589748">
    <property type="component" value="Unassembled WGS sequence"/>
</dbReference>
<dbReference type="RefSeq" id="WP_380137282.1">
    <property type="nucleotide sequence ID" value="NZ_JBHLUI010000008.1"/>
</dbReference>
<feature type="domain" description="TfoX N-terminal" evidence="1">
    <location>
        <begin position="30"/>
        <end position="112"/>
    </location>
</feature>
<accession>A0ABV5LVT9</accession>
<organism evidence="2 3">
    <name type="scientific">Kineococcus gynurae</name>
    <dbReference type="NCBI Taxonomy" id="452979"/>
    <lineage>
        <taxon>Bacteria</taxon>
        <taxon>Bacillati</taxon>
        <taxon>Actinomycetota</taxon>
        <taxon>Actinomycetes</taxon>
        <taxon>Kineosporiales</taxon>
        <taxon>Kineosporiaceae</taxon>
        <taxon>Kineococcus</taxon>
    </lineage>
</organism>
<evidence type="ECO:0000313" key="3">
    <source>
        <dbReference type="Proteomes" id="UP001589748"/>
    </source>
</evidence>
<evidence type="ECO:0000259" key="1">
    <source>
        <dbReference type="Pfam" id="PF04993"/>
    </source>
</evidence>
<dbReference type="SUPFAM" id="SSF159894">
    <property type="entry name" value="YgaC/TfoX-N like"/>
    <property type="match status" value="1"/>
</dbReference>
<name>A0ABV5LVT9_9ACTN</name>
<keyword evidence="3" id="KW-1185">Reference proteome</keyword>
<dbReference type="Pfam" id="PF04993">
    <property type="entry name" value="TfoX_N"/>
    <property type="match status" value="1"/>
</dbReference>
<proteinExistence type="predicted"/>
<dbReference type="EMBL" id="JBHMDM010000007">
    <property type="protein sequence ID" value="MFB9378200.1"/>
    <property type="molecule type" value="Genomic_DNA"/>
</dbReference>
<comment type="caution">
    <text evidence="2">The sequence shown here is derived from an EMBL/GenBank/DDBJ whole genome shotgun (WGS) entry which is preliminary data.</text>
</comment>
<sequence length="120" mass="12601">MAARAVRGPDPVQVDLLDRVRAALAGRELREVAMFGGRAVMVDGAMLVSVGRGGDLLVRIDPARHDELVARPGAGPAVMGTDRPMGPGWITVSADALDEEADLAFWLGVAAEHHARLGRG</sequence>
<dbReference type="Gene3D" id="3.30.1460.30">
    <property type="entry name" value="YgaC/TfoX-N like chaperone"/>
    <property type="match status" value="1"/>
</dbReference>
<evidence type="ECO:0000313" key="2">
    <source>
        <dbReference type="EMBL" id="MFB9378200.1"/>
    </source>
</evidence>
<gene>
    <name evidence="2" type="ORF">ACFFVI_14610</name>
</gene>
<dbReference type="InterPro" id="IPR007076">
    <property type="entry name" value="TfoX_N"/>
</dbReference>
<reference evidence="2 3" key="1">
    <citation type="submission" date="2024-09" db="EMBL/GenBank/DDBJ databases">
        <authorList>
            <person name="Sun Q."/>
            <person name="Mori K."/>
        </authorList>
    </citation>
    <scope>NUCLEOTIDE SEQUENCE [LARGE SCALE GENOMIC DNA]</scope>
    <source>
        <strain evidence="2 3">TISTR 1856</strain>
    </source>
</reference>